<gene>
    <name evidence="6" type="ORF">ACERK3_18250</name>
</gene>
<name>A0ABV4UBT5_9BACT</name>
<comment type="caution">
    <text evidence="6">The sequence shown here is derived from an EMBL/GenBank/DDBJ whole genome shotgun (WGS) entry which is preliminary data.</text>
</comment>
<dbReference type="InterPro" id="IPR013325">
    <property type="entry name" value="RNA_pol_sigma_r2"/>
</dbReference>
<dbReference type="InterPro" id="IPR013324">
    <property type="entry name" value="RNA_pol_sigma_r3/r4-like"/>
</dbReference>
<feature type="domain" description="RNA polymerase sigma-70 region 2" evidence="5">
    <location>
        <begin position="30"/>
        <end position="89"/>
    </location>
</feature>
<keyword evidence="2" id="KW-0805">Transcription regulation</keyword>
<dbReference type="InterPro" id="IPR007627">
    <property type="entry name" value="RNA_pol_sigma70_r2"/>
</dbReference>
<dbReference type="SUPFAM" id="SSF88946">
    <property type="entry name" value="Sigma2 domain of RNA polymerase sigma factors"/>
    <property type="match status" value="1"/>
</dbReference>
<evidence type="ECO:0000256" key="4">
    <source>
        <dbReference type="ARBA" id="ARBA00023163"/>
    </source>
</evidence>
<evidence type="ECO:0000256" key="3">
    <source>
        <dbReference type="ARBA" id="ARBA00023082"/>
    </source>
</evidence>
<dbReference type="InterPro" id="IPR014284">
    <property type="entry name" value="RNA_pol_sigma-70_dom"/>
</dbReference>
<dbReference type="InterPro" id="IPR029062">
    <property type="entry name" value="Class_I_gatase-like"/>
</dbReference>
<dbReference type="Gene3D" id="1.10.1740.10">
    <property type="match status" value="1"/>
</dbReference>
<dbReference type="Proteomes" id="UP001575105">
    <property type="component" value="Unassembled WGS sequence"/>
</dbReference>
<dbReference type="PANTHER" id="PTHR43133">
    <property type="entry name" value="RNA POLYMERASE ECF-TYPE SIGMA FACTO"/>
    <property type="match status" value="1"/>
</dbReference>
<dbReference type="SUPFAM" id="SSF52317">
    <property type="entry name" value="Class I glutamine amidotransferase-like"/>
    <property type="match status" value="1"/>
</dbReference>
<dbReference type="SUPFAM" id="SSF88659">
    <property type="entry name" value="Sigma3 and sigma4 domains of RNA polymerase sigma factors"/>
    <property type="match status" value="1"/>
</dbReference>
<evidence type="ECO:0000256" key="1">
    <source>
        <dbReference type="ARBA" id="ARBA00010641"/>
    </source>
</evidence>
<dbReference type="InterPro" id="IPR039425">
    <property type="entry name" value="RNA_pol_sigma-70-like"/>
</dbReference>
<dbReference type="RefSeq" id="WP_425347143.1">
    <property type="nucleotide sequence ID" value="NZ_JBGUBD010000017.1"/>
</dbReference>
<protein>
    <submittedName>
        <fullName evidence="6">RNA polymerase sigma factor</fullName>
    </submittedName>
</protein>
<keyword evidence="7" id="KW-1185">Reference proteome</keyword>
<keyword evidence="4" id="KW-0804">Transcription</keyword>
<organism evidence="6 7">
    <name type="scientific">Natronomicrosphaera hydrolytica</name>
    <dbReference type="NCBI Taxonomy" id="3242702"/>
    <lineage>
        <taxon>Bacteria</taxon>
        <taxon>Pseudomonadati</taxon>
        <taxon>Planctomycetota</taxon>
        <taxon>Phycisphaerae</taxon>
        <taxon>Phycisphaerales</taxon>
        <taxon>Phycisphaeraceae</taxon>
        <taxon>Natronomicrosphaera</taxon>
    </lineage>
</organism>
<comment type="similarity">
    <text evidence="1">Belongs to the sigma-70 factor family. ECF subfamily.</text>
</comment>
<dbReference type="PANTHER" id="PTHR43133:SF39">
    <property type="entry name" value="SIMILAR TO RNA POLYMERASE SIGMA-E FACTOR"/>
    <property type="match status" value="1"/>
</dbReference>
<evidence type="ECO:0000259" key="5">
    <source>
        <dbReference type="Pfam" id="PF04542"/>
    </source>
</evidence>
<evidence type="ECO:0000313" key="6">
    <source>
        <dbReference type="EMBL" id="MFA9480219.1"/>
    </source>
</evidence>
<proteinExistence type="inferred from homology"/>
<reference evidence="6 7" key="1">
    <citation type="submission" date="2024-08" db="EMBL/GenBank/DDBJ databases">
        <title>Whole-genome sequencing of halo(alkali)philic microorganisms from hypersaline lakes.</title>
        <authorList>
            <person name="Sorokin D.Y."/>
            <person name="Merkel A.Y."/>
            <person name="Messina E."/>
            <person name="Yakimov M."/>
        </authorList>
    </citation>
    <scope>NUCLEOTIDE SEQUENCE [LARGE SCALE GENOMIC DNA]</scope>
    <source>
        <strain evidence="6 7">AB-hyl4</strain>
    </source>
</reference>
<dbReference type="Pfam" id="PF04542">
    <property type="entry name" value="Sigma70_r2"/>
    <property type="match status" value="1"/>
</dbReference>
<sequence length="511" mass="56912">MMDGEVAEEFARYQQNGDASSFGRLTQVLTPLIESIARHHLRDPHLIEDARQEVLIRLNVHAEAIYGNLPGWISTTTRAVCVDMIRRQAAQRRRVTHYAVEPRRCSDEALIAEAVRRRLDDALSELSPEVRELVRQRFLHGAPLRAVAKARRVSIATASRHVQAALAELRHAYESLGVDGIHSKAMLADVLVGSGWRNYIADHGLSHYTHRPLPGAGMISGAPQAGPDGWPRPIRVGVIVSYSSATRPNNLGKVMPIEQQVVWLPFLEDPRFELVGVVEPDTSDQPQIERVIRGYDLTAGLIDGTDLEALRTLDVIYLGWQGRIIPQVIRGIAEAVSEGVGCYNVGVTYTHRGDYHRIVREDPYLRALRLCDAVLGTYCTIDLGPRKGRHMVPMSHTVQQRHPALAGLEPGDKFNMGGCGLLLRPAEGVQVLATQDELVSHTCACDECLRFPMTTQKMPKHQILAGSYGRGRVFMNQSPEIQPLANHPNSRGSFLERVFTWLAEPRRPEAR</sequence>
<evidence type="ECO:0000313" key="7">
    <source>
        <dbReference type="Proteomes" id="UP001575105"/>
    </source>
</evidence>
<dbReference type="EMBL" id="JBGUBD010000017">
    <property type="protein sequence ID" value="MFA9480219.1"/>
    <property type="molecule type" value="Genomic_DNA"/>
</dbReference>
<keyword evidence="3" id="KW-0731">Sigma factor</keyword>
<dbReference type="NCBIfam" id="TIGR02937">
    <property type="entry name" value="sigma70-ECF"/>
    <property type="match status" value="1"/>
</dbReference>
<dbReference type="InterPro" id="IPR036388">
    <property type="entry name" value="WH-like_DNA-bd_sf"/>
</dbReference>
<accession>A0ABV4UBT5</accession>
<dbReference type="Gene3D" id="1.10.10.10">
    <property type="entry name" value="Winged helix-like DNA-binding domain superfamily/Winged helix DNA-binding domain"/>
    <property type="match status" value="1"/>
</dbReference>
<evidence type="ECO:0000256" key="2">
    <source>
        <dbReference type="ARBA" id="ARBA00023015"/>
    </source>
</evidence>